<accession>A0ACC2PY90</accession>
<evidence type="ECO:0000313" key="1">
    <source>
        <dbReference type="EMBL" id="KAJ8688554.1"/>
    </source>
</evidence>
<comment type="caution">
    <text evidence="1">The sequence shown here is derived from an EMBL/GenBank/DDBJ whole genome shotgun (WGS) entry which is preliminary data.</text>
</comment>
<keyword evidence="2" id="KW-1185">Reference proteome</keyword>
<name>A0ACC2PY90_9HYME</name>
<organism evidence="1 2">
    <name type="scientific">Eretmocerus hayati</name>
    <dbReference type="NCBI Taxonomy" id="131215"/>
    <lineage>
        <taxon>Eukaryota</taxon>
        <taxon>Metazoa</taxon>
        <taxon>Ecdysozoa</taxon>
        <taxon>Arthropoda</taxon>
        <taxon>Hexapoda</taxon>
        <taxon>Insecta</taxon>
        <taxon>Pterygota</taxon>
        <taxon>Neoptera</taxon>
        <taxon>Endopterygota</taxon>
        <taxon>Hymenoptera</taxon>
        <taxon>Apocrita</taxon>
        <taxon>Proctotrupomorpha</taxon>
        <taxon>Chalcidoidea</taxon>
        <taxon>Aphelinidae</taxon>
        <taxon>Aphelininae</taxon>
        <taxon>Eretmocerus</taxon>
    </lineage>
</organism>
<evidence type="ECO:0000313" key="2">
    <source>
        <dbReference type="Proteomes" id="UP001239111"/>
    </source>
</evidence>
<dbReference type="EMBL" id="CM056741">
    <property type="protein sequence ID" value="KAJ8688554.1"/>
    <property type="molecule type" value="Genomic_DNA"/>
</dbReference>
<gene>
    <name evidence="1" type="ORF">QAD02_024349</name>
</gene>
<sequence length="189" mass="21624">MSRSHNVSSQIHKMRSKRAGDPNFKYLVFPEGSNVQLVYCLTIATLTKPDGFFTFGVTAGVAYQLPYKTDDLPLRRSPEAYHRRSRRDLYHQIEKMLNARGEHGRECVLMALCRAGARERLEGPKAKVGLVDELLHSLFTFPSLTSSDEEDEDDAALRSRSLQYEQAFSETNDCERAFPNCPRPFHPWI</sequence>
<protein>
    <submittedName>
        <fullName evidence="1">Uncharacterized protein</fullName>
    </submittedName>
</protein>
<reference evidence="1" key="1">
    <citation type="submission" date="2023-04" db="EMBL/GenBank/DDBJ databases">
        <title>A chromosome-level genome assembly of the parasitoid wasp Eretmocerus hayati.</title>
        <authorList>
            <person name="Zhong Y."/>
            <person name="Liu S."/>
            <person name="Liu Y."/>
        </authorList>
    </citation>
    <scope>NUCLEOTIDE SEQUENCE</scope>
    <source>
        <strain evidence="1">ZJU_SS_LIU_2023</strain>
    </source>
</reference>
<proteinExistence type="predicted"/>
<dbReference type="Proteomes" id="UP001239111">
    <property type="component" value="Chromosome 1"/>
</dbReference>